<sequence>MEYMDILTKLATLNATELLIMVEQAAKRPVVADHESRIINLEIYRRESLKLPPITRSWITENLYISAPKAGSLLAHLYKQGFIEKNISSIDRRNVEITHTVLGRVRIESYLATLILGMEKIGMLILSKKDKKLVQSAINDNPATPLLQSLSENKKKLLTDLWDPNKD</sequence>
<protein>
    <recommendedName>
        <fullName evidence="3">HTH marR-type domain-containing protein</fullName>
    </recommendedName>
</protein>
<name>A0A0R2U434_9GAMM</name>
<reference evidence="1 2" key="1">
    <citation type="submission" date="2015-10" db="EMBL/GenBank/DDBJ databases">
        <title>Metagenome-Assembled Genomes uncover a global brackish microbiome.</title>
        <authorList>
            <person name="Hugerth L.W."/>
            <person name="Larsson J."/>
            <person name="Alneberg J."/>
            <person name="Lindh M.V."/>
            <person name="Legrand C."/>
            <person name="Pinhassi J."/>
            <person name="Andersson A.F."/>
        </authorList>
    </citation>
    <scope>NUCLEOTIDE SEQUENCE [LARGE SCALE GENOMIC DNA]</scope>
    <source>
        <strain evidence="1">BACL1 MAG-120820-bin45</strain>
    </source>
</reference>
<accession>A0A0R2U434</accession>
<proteinExistence type="predicted"/>
<dbReference type="SUPFAM" id="SSF46785">
    <property type="entry name" value="Winged helix' DNA-binding domain"/>
    <property type="match status" value="1"/>
</dbReference>
<dbReference type="InterPro" id="IPR036388">
    <property type="entry name" value="WH-like_DNA-bd_sf"/>
</dbReference>
<organism evidence="1 2">
    <name type="scientific">SAR86 cluster bacterium BACL1 MAG-120820-bin45</name>
    <dbReference type="NCBI Taxonomy" id="1655612"/>
    <lineage>
        <taxon>Bacteria</taxon>
        <taxon>Pseudomonadati</taxon>
        <taxon>Pseudomonadota</taxon>
        <taxon>Gammaproteobacteria</taxon>
        <taxon>SAR86 cluster</taxon>
    </lineage>
</organism>
<dbReference type="Proteomes" id="UP000051027">
    <property type="component" value="Unassembled WGS sequence"/>
</dbReference>
<evidence type="ECO:0008006" key="3">
    <source>
        <dbReference type="Google" id="ProtNLM"/>
    </source>
</evidence>
<dbReference type="Gene3D" id="1.10.10.10">
    <property type="entry name" value="Winged helix-like DNA-binding domain superfamily/Winged helix DNA-binding domain"/>
    <property type="match status" value="1"/>
</dbReference>
<dbReference type="AlphaFoldDB" id="A0A0R2U434"/>
<gene>
    <name evidence="1" type="ORF">ABS10_05210</name>
</gene>
<dbReference type="InterPro" id="IPR036390">
    <property type="entry name" value="WH_DNA-bd_sf"/>
</dbReference>
<dbReference type="EMBL" id="LICS01000167">
    <property type="protein sequence ID" value="KRO93704.1"/>
    <property type="molecule type" value="Genomic_DNA"/>
</dbReference>
<evidence type="ECO:0000313" key="2">
    <source>
        <dbReference type="Proteomes" id="UP000051027"/>
    </source>
</evidence>
<evidence type="ECO:0000313" key="1">
    <source>
        <dbReference type="EMBL" id="KRO93704.1"/>
    </source>
</evidence>
<comment type="caution">
    <text evidence="1">The sequence shown here is derived from an EMBL/GenBank/DDBJ whole genome shotgun (WGS) entry which is preliminary data.</text>
</comment>